<dbReference type="InterPro" id="IPR027469">
    <property type="entry name" value="Cation_efflux_TMD_sf"/>
</dbReference>
<evidence type="ECO:0000256" key="7">
    <source>
        <dbReference type="SAM" id="Phobius"/>
    </source>
</evidence>
<evidence type="ECO:0000256" key="3">
    <source>
        <dbReference type="ARBA" id="ARBA00022448"/>
    </source>
</evidence>
<gene>
    <name evidence="10" type="primary">fieF</name>
    <name evidence="10" type="ORF">NCTC11661_00016</name>
</gene>
<feature type="transmembrane region" description="Helical" evidence="7">
    <location>
        <begin position="185"/>
        <end position="203"/>
    </location>
</feature>
<proteinExistence type="inferred from homology"/>
<evidence type="ECO:0000256" key="5">
    <source>
        <dbReference type="ARBA" id="ARBA00022989"/>
    </source>
</evidence>
<dbReference type="InterPro" id="IPR058533">
    <property type="entry name" value="Cation_efflux_TM"/>
</dbReference>
<name>A0A376BXX1_9FLAO</name>
<evidence type="ECO:0000313" key="11">
    <source>
        <dbReference type="Proteomes" id="UP000255515"/>
    </source>
</evidence>
<dbReference type="GO" id="GO:0015093">
    <property type="term" value="F:ferrous iron transmembrane transporter activity"/>
    <property type="evidence" value="ECO:0007669"/>
    <property type="project" value="TreeGrafter"/>
</dbReference>
<dbReference type="GO" id="GO:0006882">
    <property type="term" value="P:intracellular zinc ion homeostasis"/>
    <property type="evidence" value="ECO:0007669"/>
    <property type="project" value="TreeGrafter"/>
</dbReference>
<keyword evidence="5 7" id="KW-1133">Transmembrane helix</keyword>
<keyword evidence="3" id="KW-0813">Transport</keyword>
<comment type="subcellular location">
    <subcellularLocation>
        <location evidence="1">Membrane</location>
        <topology evidence="1">Multi-pass membrane protein</topology>
    </subcellularLocation>
</comment>
<dbReference type="GO" id="GO:0015341">
    <property type="term" value="F:zinc efflux antiporter activity"/>
    <property type="evidence" value="ECO:0007669"/>
    <property type="project" value="TreeGrafter"/>
</dbReference>
<dbReference type="NCBIfam" id="TIGR01297">
    <property type="entry name" value="CDF"/>
    <property type="match status" value="1"/>
</dbReference>
<sequence>MGSISKTAVSNANFQFQGWIAGIGIFLFLAKLLAWQLTHSDAIFSDAMESIVNIIAAFMGLYSLYLASKPKDDDHPYGHGKVEFVTSGIEGAMIIFAGVLIGVEAINSLVHGNNIQKIDWGIGIVFATALLNYILGYFSYHKGLKENSLVLQASGKHLQSDTWTTVGVVLSLIIVHFTRWQWLDAVVSIVFGWYIIFVGYKIIRKSLSGIMDEADASLLEEISQILIQYRKATWVDVHNVKIQQYGSKLHIDGHVTLPYYYSLKDAHAQMEELIVTIAHHLDRAVEFNFHMDDCKPFSCEICLMENCPKREKTFVQKVEWSPERIAQSDKHRSNELVK</sequence>
<evidence type="ECO:0000256" key="6">
    <source>
        <dbReference type="ARBA" id="ARBA00023136"/>
    </source>
</evidence>
<evidence type="ECO:0000259" key="8">
    <source>
        <dbReference type="Pfam" id="PF01545"/>
    </source>
</evidence>
<keyword evidence="4 7" id="KW-0812">Transmembrane</keyword>
<dbReference type="Gene3D" id="3.30.70.1350">
    <property type="entry name" value="Cation efflux protein, cytoplasmic domain"/>
    <property type="match status" value="1"/>
</dbReference>
<dbReference type="InterPro" id="IPR027470">
    <property type="entry name" value="Cation_efflux_CTD"/>
</dbReference>
<evidence type="ECO:0000256" key="2">
    <source>
        <dbReference type="ARBA" id="ARBA00008114"/>
    </source>
</evidence>
<dbReference type="EMBL" id="UFTJ01000001">
    <property type="protein sequence ID" value="SSZ46377.1"/>
    <property type="molecule type" value="Genomic_DNA"/>
</dbReference>
<keyword evidence="6 7" id="KW-0472">Membrane</keyword>
<feature type="domain" description="Cation efflux protein cytoplasmic" evidence="9">
    <location>
        <begin position="219"/>
        <end position="293"/>
    </location>
</feature>
<feature type="transmembrane region" description="Helical" evidence="7">
    <location>
        <begin position="47"/>
        <end position="65"/>
    </location>
</feature>
<evidence type="ECO:0000259" key="9">
    <source>
        <dbReference type="Pfam" id="PF16916"/>
    </source>
</evidence>
<dbReference type="InterPro" id="IPR050291">
    <property type="entry name" value="CDF_Transporter"/>
</dbReference>
<dbReference type="Pfam" id="PF01545">
    <property type="entry name" value="Cation_efflux"/>
    <property type="match status" value="1"/>
</dbReference>
<accession>A0A376BXX1</accession>
<dbReference type="GO" id="GO:0005886">
    <property type="term" value="C:plasma membrane"/>
    <property type="evidence" value="ECO:0007669"/>
    <property type="project" value="TreeGrafter"/>
</dbReference>
<evidence type="ECO:0000313" key="10">
    <source>
        <dbReference type="EMBL" id="SSZ46377.1"/>
    </source>
</evidence>
<dbReference type="PANTHER" id="PTHR43840:SF15">
    <property type="entry name" value="MITOCHONDRIAL METAL TRANSPORTER 1-RELATED"/>
    <property type="match status" value="1"/>
</dbReference>
<organism evidence="10 11">
    <name type="scientific">Bergeyella zoohelcum</name>
    <dbReference type="NCBI Taxonomy" id="1015"/>
    <lineage>
        <taxon>Bacteria</taxon>
        <taxon>Pseudomonadati</taxon>
        <taxon>Bacteroidota</taxon>
        <taxon>Flavobacteriia</taxon>
        <taxon>Flavobacteriales</taxon>
        <taxon>Weeksellaceae</taxon>
        <taxon>Bergeyella</taxon>
    </lineage>
</organism>
<evidence type="ECO:0000256" key="1">
    <source>
        <dbReference type="ARBA" id="ARBA00004141"/>
    </source>
</evidence>
<feature type="transmembrane region" description="Helical" evidence="7">
    <location>
        <begin position="85"/>
        <end position="106"/>
    </location>
</feature>
<dbReference type="InterPro" id="IPR002524">
    <property type="entry name" value="Cation_efflux"/>
</dbReference>
<dbReference type="RefSeq" id="WP_002687613.1">
    <property type="nucleotide sequence ID" value="NZ_UFTJ01000001.1"/>
</dbReference>
<dbReference type="SUPFAM" id="SSF160240">
    <property type="entry name" value="Cation efflux protein cytoplasmic domain-like"/>
    <property type="match status" value="1"/>
</dbReference>
<comment type="similarity">
    <text evidence="2">Belongs to the cation diffusion facilitator (CDF) transporter (TC 2.A.4) family.</text>
</comment>
<evidence type="ECO:0000256" key="4">
    <source>
        <dbReference type="ARBA" id="ARBA00022692"/>
    </source>
</evidence>
<feature type="domain" description="Cation efflux protein transmembrane" evidence="8">
    <location>
        <begin position="25"/>
        <end position="211"/>
    </location>
</feature>
<dbReference type="AlphaFoldDB" id="A0A376BXX1"/>
<dbReference type="PANTHER" id="PTHR43840">
    <property type="entry name" value="MITOCHONDRIAL METAL TRANSPORTER 1-RELATED"/>
    <property type="match status" value="1"/>
</dbReference>
<dbReference type="GO" id="GO:0015086">
    <property type="term" value="F:cadmium ion transmembrane transporter activity"/>
    <property type="evidence" value="ECO:0007669"/>
    <property type="project" value="TreeGrafter"/>
</dbReference>
<protein>
    <submittedName>
        <fullName evidence="10">Ferrous-iron efflux pump FieF</fullName>
    </submittedName>
</protein>
<feature type="transmembrane region" description="Helical" evidence="7">
    <location>
        <begin position="118"/>
        <end position="140"/>
    </location>
</feature>
<reference evidence="10 11" key="1">
    <citation type="submission" date="2018-06" db="EMBL/GenBank/DDBJ databases">
        <authorList>
            <consortium name="Pathogen Informatics"/>
            <person name="Doyle S."/>
        </authorList>
    </citation>
    <scope>NUCLEOTIDE SEQUENCE [LARGE SCALE GENOMIC DNA]</scope>
    <source>
        <strain evidence="10 11">NCTC11661</strain>
    </source>
</reference>
<dbReference type="Gene3D" id="1.20.1510.10">
    <property type="entry name" value="Cation efflux protein transmembrane domain"/>
    <property type="match status" value="1"/>
</dbReference>
<dbReference type="Pfam" id="PF16916">
    <property type="entry name" value="ZT_dimer"/>
    <property type="match status" value="1"/>
</dbReference>
<feature type="transmembrane region" description="Helical" evidence="7">
    <location>
        <begin position="16"/>
        <end position="35"/>
    </location>
</feature>
<dbReference type="SUPFAM" id="SSF161111">
    <property type="entry name" value="Cation efflux protein transmembrane domain-like"/>
    <property type="match status" value="1"/>
</dbReference>
<dbReference type="Proteomes" id="UP000255515">
    <property type="component" value="Unassembled WGS sequence"/>
</dbReference>
<dbReference type="InterPro" id="IPR036837">
    <property type="entry name" value="Cation_efflux_CTD_sf"/>
</dbReference>